<dbReference type="InterPro" id="IPR013762">
    <property type="entry name" value="Integrase-like_cat_sf"/>
</dbReference>
<sequence length="72" mass="8199">MARVGDLLSINYHYLGTHTMRKTGAYRVYTQSNYNIGLVMHLLNHSSEAMTLTYLGLDQASRETMLDQIDFG</sequence>
<reference evidence="2 3" key="1">
    <citation type="submission" date="2018-06" db="EMBL/GenBank/DDBJ databases">
        <authorList>
            <consortium name="Pathogen Informatics"/>
            <person name="Doyle S."/>
        </authorList>
    </citation>
    <scope>NUCLEOTIDE SEQUENCE [LARGE SCALE GENOMIC DNA]</scope>
    <source>
        <strain evidence="2 3">NCTC12958</strain>
    </source>
</reference>
<dbReference type="EMBL" id="LS483339">
    <property type="protein sequence ID" value="SQF25693.1"/>
    <property type="molecule type" value="Genomic_DNA"/>
</dbReference>
<dbReference type="GO" id="GO:0006310">
    <property type="term" value="P:DNA recombination"/>
    <property type="evidence" value="ECO:0007669"/>
    <property type="project" value="UniProtKB-KW"/>
</dbReference>
<dbReference type="AlphaFoldDB" id="A0A2X3V464"/>
<protein>
    <submittedName>
        <fullName evidence="2">Integrase/recombinase plasmid associated</fullName>
    </submittedName>
</protein>
<gene>
    <name evidence="2" type="primary">int3</name>
    <name evidence="2" type="ORF">NCTC12958_01924</name>
</gene>
<name>A0A2X3V464_STRTR</name>
<dbReference type="Proteomes" id="UP000249634">
    <property type="component" value="Chromosome 1"/>
</dbReference>
<accession>A0A2X3V464</accession>
<dbReference type="GO" id="GO:0015074">
    <property type="term" value="P:DNA integration"/>
    <property type="evidence" value="ECO:0007669"/>
    <property type="project" value="InterPro"/>
</dbReference>
<dbReference type="SUPFAM" id="SSF56349">
    <property type="entry name" value="DNA breaking-rejoining enzymes"/>
    <property type="match status" value="1"/>
</dbReference>
<keyword evidence="1" id="KW-0233">DNA recombination</keyword>
<evidence type="ECO:0000313" key="2">
    <source>
        <dbReference type="EMBL" id="SQF25693.1"/>
    </source>
</evidence>
<evidence type="ECO:0000313" key="3">
    <source>
        <dbReference type="Proteomes" id="UP000249634"/>
    </source>
</evidence>
<evidence type="ECO:0000256" key="1">
    <source>
        <dbReference type="ARBA" id="ARBA00023172"/>
    </source>
</evidence>
<dbReference type="GO" id="GO:0003677">
    <property type="term" value="F:DNA binding"/>
    <property type="evidence" value="ECO:0007669"/>
    <property type="project" value="InterPro"/>
</dbReference>
<proteinExistence type="predicted"/>
<dbReference type="Gene3D" id="1.10.443.10">
    <property type="entry name" value="Intergrase catalytic core"/>
    <property type="match status" value="1"/>
</dbReference>
<organism evidence="2 3">
    <name type="scientific">Streptococcus thermophilus</name>
    <dbReference type="NCBI Taxonomy" id="1308"/>
    <lineage>
        <taxon>Bacteria</taxon>
        <taxon>Bacillati</taxon>
        <taxon>Bacillota</taxon>
        <taxon>Bacilli</taxon>
        <taxon>Lactobacillales</taxon>
        <taxon>Streptococcaceae</taxon>
        <taxon>Streptococcus</taxon>
    </lineage>
</organism>
<dbReference type="InterPro" id="IPR011010">
    <property type="entry name" value="DNA_brk_join_enz"/>
</dbReference>